<organism evidence="4 5">
    <name type="scientific">Phaeoacremonium minimum (strain UCR-PA7)</name>
    <name type="common">Esca disease fungus</name>
    <name type="synonym">Togninia minima</name>
    <dbReference type="NCBI Taxonomy" id="1286976"/>
    <lineage>
        <taxon>Eukaryota</taxon>
        <taxon>Fungi</taxon>
        <taxon>Dikarya</taxon>
        <taxon>Ascomycota</taxon>
        <taxon>Pezizomycotina</taxon>
        <taxon>Sordariomycetes</taxon>
        <taxon>Sordariomycetidae</taxon>
        <taxon>Togniniales</taxon>
        <taxon>Togniniaceae</taxon>
        <taxon>Phaeoacremonium</taxon>
    </lineage>
</organism>
<evidence type="ECO:0000256" key="1">
    <source>
        <dbReference type="ARBA" id="ARBA00006461"/>
    </source>
</evidence>
<dbReference type="AlphaFoldDB" id="R8BES4"/>
<evidence type="ECO:0000256" key="3">
    <source>
        <dbReference type="SAM" id="MobiDB-lite"/>
    </source>
</evidence>
<sequence length="237" mass="26495">MGAVGKIQHKALDKVPTKREREELKAEQTKGLRRGAKPQNTKPGHARLGANGSGASRDGDLDRPRGGTSSMTRRKDGGKSLNGKTAKSVEEDKKLKKAATATTGYTGTARPPPGASRAGSSSKPTAPNGSRDRHHESRPYGAFSARRNRDDDYDEELDDFIEYDDDEPEYGGDRRRGYGDYSDEDDESDMEAGLSDIDVEERRAEIYARQEDRREEALERKLKLEKEERKRRLLEGR</sequence>
<dbReference type="GO" id="GO:0042393">
    <property type="term" value="F:histone binding"/>
    <property type="evidence" value="ECO:0007669"/>
    <property type="project" value="TreeGrafter"/>
</dbReference>
<accession>R8BES4</accession>
<gene>
    <name evidence="4" type="ORF">UCRPA7_6693</name>
</gene>
<dbReference type="SMART" id="SM00784">
    <property type="entry name" value="SPT2"/>
    <property type="match status" value="1"/>
</dbReference>
<evidence type="ECO:0000256" key="2">
    <source>
        <dbReference type="ARBA" id="ARBA00023054"/>
    </source>
</evidence>
<feature type="region of interest" description="Disordered" evidence="3">
    <location>
        <begin position="1"/>
        <end position="200"/>
    </location>
</feature>
<keyword evidence="5" id="KW-1185">Reference proteome</keyword>
<dbReference type="GO" id="GO:0005730">
    <property type="term" value="C:nucleolus"/>
    <property type="evidence" value="ECO:0007669"/>
    <property type="project" value="TreeGrafter"/>
</dbReference>
<reference evidence="5" key="1">
    <citation type="journal article" date="2013" name="Genome Announc.">
        <title>Draft genome sequence of the ascomycete Phaeoacremonium aleophilum strain UCR-PA7, a causal agent of the esca disease complex in grapevines.</title>
        <authorList>
            <person name="Blanco-Ulate B."/>
            <person name="Rolshausen P."/>
            <person name="Cantu D."/>
        </authorList>
    </citation>
    <scope>NUCLEOTIDE SEQUENCE [LARGE SCALE GENOMIC DNA]</scope>
    <source>
        <strain evidence="5">UCR-PA7</strain>
    </source>
</reference>
<feature type="compositionally biased region" description="Basic and acidic residues" evidence="3">
    <location>
        <begin position="10"/>
        <end position="30"/>
    </location>
</feature>
<dbReference type="PANTHER" id="PTHR22691:SF8">
    <property type="entry name" value="PROTEIN SPT2 HOMOLOG"/>
    <property type="match status" value="1"/>
</dbReference>
<dbReference type="RefSeq" id="XP_007917421.1">
    <property type="nucleotide sequence ID" value="XM_007919230.1"/>
</dbReference>
<evidence type="ECO:0000313" key="5">
    <source>
        <dbReference type="Proteomes" id="UP000014074"/>
    </source>
</evidence>
<dbReference type="Pfam" id="PF08243">
    <property type="entry name" value="SPT2"/>
    <property type="match status" value="1"/>
</dbReference>
<protein>
    <submittedName>
        <fullName evidence="4">Putative spt2 chromatin protein</fullName>
    </submittedName>
</protein>
<evidence type="ECO:0000313" key="4">
    <source>
        <dbReference type="EMBL" id="EON97795.1"/>
    </source>
</evidence>
<dbReference type="GO" id="GO:0006334">
    <property type="term" value="P:nucleosome assembly"/>
    <property type="evidence" value="ECO:0007669"/>
    <property type="project" value="TreeGrafter"/>
</dbReference>
<feature type="compositionally biased region" description="Acidic residues" evidence="3">
    <location>
        <begin position="181"/>
        <end position="190"/>
    </location>
</feature>
<dbReference type="GO" id="GO:0006360">
    <property type="term" value="P:transcription by RNA polymerase I"/>
    <property type="evidence" value="ECO:0007669"/>
    <property type="project" value="TreeGrafter"/>
</dbReference>
<dbReference type="OrthoDB" id="5430658at2759"/>
<name>R8BES4_PHAM7</name>
<dbReference type="eggNOG" id="ENOG502SCZV">
    <property type="taxonomic scope" value="Eukaryota"/>
</dbReference>
<dbReference type="KEGG" id="tmn:UCRPA7_6693"/>
<dbReference type="HOGENOM" id="CLU_1171322_0_0_1"/>
<comment type="similarity">
    <text evidence="1">Belongs to the SPT2 family.</text>
</comment>
<feature type="compositionally biased region" description="Low complexity" evidence="3">
    <location>
        <begin position="98"/>
        <end position="122"/>
    </location>
</feature>
<dbReference type="GeneID" id="19327376"/>
<dbReference type="Proteomes" id="UP000014074">
    <property type="component" value="Unassembled WGS sequence"/>
</dbReference>
<dbReference type="GO" id="GO:0003677">
    <property type="term" value="F:DNA binding"/>
    <property type="evidence" value="ECO:0007669"/>
    <property type="project" value="TreeGrafter"/>
</dbReference>
<keyword evidence="2" id="KW-0175">Coiled coil</keyword>
<proteinExistence type="inferred from homology"/>
<feature type="compositionally biased region" description="Acidic residues" evidence="3">
    <location>
        <begin position="151"/>
        <end position="170"/>
    </location>
</feature>
<dbReference type="EMBL" id="KB933260">
    <property type="protein sequence ID" value="EON97795.1"/>
    <property type="molecule type" value="Genomic_DNA"/>
</dbReference>
<dbReference type="PANTHER" id="PTHR22691">
    <property type="entry name" value="YEAST SPT2-RELATED"/>
    <property type="match status" value="1"/>
</dbReference>
<dbReference type="InterPro" id="IPR013256">
    <property type="entry name" value="Chromatin_SPT2"/>
</dbReference>